<dbReference type="InterPro" id="IPR007049">
    <property type="entry name" value="Carb-sel_porin_OprB"/>
</dbReference>
<dbReference type="GO" id="GO:0015288">
    <property type="term" value="F:porin activity"/>
    <property type="evidence" value="ECO:0007669"/>
    <property type="project" value="InterPro"/>
</dbReference>
<keyword evidence="4" id="KW-1185">Reference proteome</keyword>
<evidence type="ECO:0000313" key="4">
    <source>
        <dbReference type="Proteomes" id="UP000436016"/>
    </source>
</evidence>
<dbReference type="AlphaFoldDB" id="A0A6B0TTF6"/>
<evidence type="ECO:0000256" key="1">
    <source>
        <dbReference type="ARBA" id="ARBA00008769"/>
    </source>
</evidence>
<gene>
    <name evidence="3" type="ORF">GSH16_11420</name>
</gene>
<dbReference type="Gene3D" id="2.40.160.180">
    <property type="entry name" value="Carbohydrate-selective porin OprB"/>
    <property type="match status" value="1"/>
</dbReference>
<name>A0A6B0TTF6_9RHOB</name>
<dbReference type="EMBL" id="WUWG01000004">
    <property type="protein sequence ID" value="MXU66059.1"/>
    <property type="molecule type" value="Genomic_DNA"/>
</dbReference>
<dbReference type="GO" id="GO:0008643">
    <property type="term" value="P:carbohydrate transport"/>
    <property type="evidence" value="ECO:0007669"/>
    <property type="project" value="InterPro"/>
</dbReference>
<dbReference type="InterPro" id="IPR038673">
    <property type="entry name" value="OprB_sf"/>
</dbReference>
<reference evidence="3 4" key="1">
    <citation type="submission" date="2019-12" db="EMBL/GenBank/DDBJ databases">
        <title>Strain KN286 was isolated from seawater, which was collected from Caroline Seamount in the tropical western Pacific.</title>
        <authorList>
            <person name="Wang Q."/>
        </authorList>
    </citation>
    <scope>NUCLEOTIDE SEQUENCE [LARGE SCALE GENOMIC DNA]</scope>
    <source>
        <strain evidence="3 4">KN286</strain>
    </source>
</reference>
<protein>
    <submittedName>
        <fullName evidence="3">Uncharacterized protein</fullName>
    </submittedName>
</protein>
<organism evidence="3 4">
    <name type="scientific">Oceanomicrobium pacificus</name>
    <dbReference type="NCBI Taxonomy" id="2692916"/>
    <lineage>
        <taxon>Bacteria</taxon>
        <taxon>Pseudomonadati</taxon>
        <taxon>Pseudomonadota</taxon>
        <taxon>Alphaproteobacteria</taxon>
        <taxon>Rhodobacterales</taxon>
        <taxon>Paracoccaceae</taxon>
        <taxon>Oceanomicrobium</taxon>
    </lineage>
</organism>
<evidence type="ECO:0000256" key="2">
    <source>
        <dbReference type="RuleBase" id="RU363072"/>
    </source>
</evidence>
<proteinExistence type="inferred from homology"/>
<dbReference type="RefSeq" id="WP_160855230.1">
    <property type="nucleotide sequence ID" value="NZ_WUWG01000004.1"/>
</dbReference>
<comment type="similarity">
    <text evidence="1 2">Belongs to the OprB family.</text>
</comment>
<evidence type="ECO:0000313" key="3">
    <source>
        <dbReference type="EMBL" id="MXU66059.1"/>
    </source>
</evidence>
<comment type="caution">
    <text evidence="3">The sequence shown here is derived from an EMBL/GenBank/DDBJ whole genome shotgun (WGS) entry which is preliminary data.</text>
</comment>
<dbReference type="Proteomes" id="UP000436016">
    <property type="component" value="Unassembled WGS sequence"/>
</dbReference>
<accession>A0A6B0TTF6</accession>
<dbReference type="Pfam" id="PF04966">
    <property type="entry name" value="OprB"/>
    <property type="match status" value="1"/>
</dbReference>
<dbReference type="GO" id="GO:0016020">
    <property type="term" value="C:membrane"/>
    <property type="evidence" value="ECO:0007669"/>
    <property type="project" value="InterPro"/>
</dbReference>
<sequence>MSRPKKNQTQDERTHMGQAGRLGTVIVAGFWVSTGAIAQESRPPSALEAAAAVSLGGPASTQAQLEQDRIRRLQDSRWPGLDAALDPLEASRQSFAERTGLNLSFDYQAYYQSATESLTDIDEAASGQARILGQWTLLNRGGENPGQLVFTLENRHLLGTEIAPGGLAGQIGYTGVTATTFSDTDTTLSVAYWSQTLAGGRAGFVAGRIDPGDYSDILGYVNPRTTFSNFSILFSPVLPLPDPGFGIAGGGFLTDQIYTLGVLSDANGSMTDVEWFPGGPEFYKYAEIGWTPERSKRFLTNVHLGVFHVDERTEAGVPESHGAILSANHTINEELMIYGRLGWSEGEAPIARRAANAGLLWRPGLYDDLFGFGATVADPVDETLDTQTTMEAFYRLDLSDNVALTADVQHMINPGFNDQDPTVFGLRLRINL</sequence>